<dbReference type="EMBL" id="DS027053">
    <property type="protein sequence ID" value="EAW10905.1"/>
    <property type="molecule type" value="Genomic_DNA"/>
</dbReference>
<dbReference type="Gene3D" id="3.40.50.150">
    <property type="entry name" value="Vaccinia Virus protein VP39"/>
    <property type="match status" value="1"/>
</dbReference>
<evidence type="ECO:0008006" key="3">
    <source>
        <dbReference type="Google" id="ProtNLM"/>
    </source>
</evidence>
<organism evidence="1 2">
    <name type="scientific">Aspergillus clavatus (strain ATCC 1007 / CBS 513.65 / DSM 816 / NCTC 3887 / NRRL 1 / QM 1276 / 107)</name>
    <dbReference type="NCBI Taxonomy" id="344612"/>
    <lineage>
        <taxon>Eukaryota</taxon>
        <taxon>Fungi</taxon>
        <taxon>Dikarya</taxon>
        <taxon>Ascomycota</taxon>
        <taxon>Pezizomycotina</taxon>
        <taxon>Eurotiomycetes</taxon>
        <taxon>Eurotiomycetidae</taxon>
        <taxon>Eurotiales</taxon>
        <taxon>Aspergillaceae</taxon>
        <taxon>Aspergillus</taxon>
        <taxon>Aspergillus subgen. Fumigati</taxon>
    </lineage>
</organism>
<keyword evidence="2" id="KW-1185">Reference proteome</keyword>
<dbReference type="STRING" id="344612.A1CG25"/>
<dbReference type="eggNOG" id="KOG2497">
    <property type="taxonomic scope" value="Eukaryota"/>
</dbReference>
<sequence length="364" mass="40547">MSYIPSNGDGGDDGNIKPIDKLVAQYFQQVEPHLLNFPDGRTMINAATQTVIYERMFNEAAVWPIPPVNYRARVLKIILSRLEESISDPEEDEISNDLMECWSELVAQPKPSAIQQAQQLAYIKYTAPSDPASTHRSTRTVITSESRGLILSGGTTGFRTWEAALHLGSFLATPTGAALVRGKRVIELGAGTGFLSIFCARHLDVQDVVVTDREQALIDHIRDCMVRNQLDGKAFHPAIWEWGTPLTYHDDDNDAAAQATEVPEQSGMVFDVALGADLIYDVDLVPLLVSTIRDLFDNYHLQEFIISATLRNKDTFQTFLNACESSNFNVECMPYESPAAESQTGFFHSTSIPVRTYRITRRVV</sequence>
<dbReference type="OMA" id="PIRTYRI"/>
<dbReference type="VEuPathDB" id="FungiDB:ACLA_065390"/>
<dbReference type="HOGENOM" id="CLU_038942_1_0_1"/>
<dbReference type="RefSeq" id="XP_001272331.1">
    <property type="nucleotide sequence ID" value="XM_001272330.1"/>
</dbReference>
<dbReference type="Proteomes" id="UP000006701">
    <property type="component" value="Unassembled WGS sequence"/>
</dbReference>
<evidence type="ECO:0000313" key="1">
    <source>
        <dbReference type="EMBL" id="EAW10905.1"/>
    </source>
</evidence>
<protein>
    <recommendedName>
        <fullName evidence="3">Methyltransferase</fullName>
    </recommendedName>
</protein>
<dbReference type="PANTHER" id="PTHR14614">
    <property type="entry name" value="HEPATOCELLULAR CARCINOMA-ASSOCIATED ANTIGEN"/>
    <property type="match status" value="1"/>
</dbReference>
<dbReference type="InterPro" id="IPR019410">
    <property type="entry name" value="Methyltransf_16"/>
</dbReference>
<dbReference type="GO" id="GO:0008757">
    <property type="term" value="F:S-adenosylmethionine-dependent methyltransferase activity"/>
    <property type="evidence" value="ECO:0007669"/>
    <property type="project" value="UniProtKB-ARBA"/>
</dbReference>
<dbReference type="InterPro" id="IPR029063">
    <property type="entry name" value="SAM-dependent_MTases_sf"/>
</dbReference>
<dbReference type="GO" id="GO:0005737">
    <property type="term" value="C:cytoplasm"/>
    <property type="evidence" value="ECO:0007669"/>
    <property type="project" value="TreeGrafter"/>
</dbReference>
<dbReference type="AlphaFoldDB" id="A1CG25"/>
<accession>A1CG25</accession>
<dbReference type="SUPFAM" id="SSF53335">
    <property type="entry name" value="S-adenosyl-L-methionine-dependent methyltransferases"/>
    <property type="match status" value="1"/>
</dbReference>
<evidence type="ECO:0000313" key="2">
    <source>
        <dbReference type="Proteomes" id="UP000006701"/>
    </source>
</evidence>
<dbReference type="GeneID" id="4704637"/>
<dbReference type="PANTHER" id="PTHR14614:SF130">
    <property type="entry name" value="PROTEIN-LYSINE N-METHYLTRANSFERASE EEF2KMT"/>
    <property type="match status" value="1"/>
</dbReference>
<dbReference type="Pfam" id="PF10294">
    <property type="entry name" value="Methyltransf_16"/>
    <property type="match status" value="1"/>
</dbReference>
<name>A1CG25_ASPCL</name>
<dbReference type="KEGG" id="act:ACLA_065390"/>
<gene>
    <name evidence="1" type="ORF">ACLA_065390</name>
</gene>
<reference evidence="1 2" key="1">
    <citation type="journal article" date="2008" name="PLoS Genet.">
        <title>Genomic islands in the pathogenic filamentous fungus Aspergillus fumigatus.</title>
        <authorList>
            <person name="Fedorova N.D."/>
            <person name="Khaldi N."/>
            <person name="Joardar V.S."/>
            <person name="Maiti R."/>
            <person name="Amedeo P."/>
            <person name="Anderson M.J."/>
            <person name="Crabtree J."/>
            <person name="Silva J.C."/>
            <person name="Badger J.H."/>
            <person name="Albarraq A."/>
            <person name="Angiuoli S."/>
            <person name="Bussey H."/>
            <person name="Bowyer P."/>
            <person name="Cotty P.J."/>
            <person name="Dyer P.S."/>
            <person name="Egan A."/>
            <person name="Galens K."/>
            <person name="Fraser-Liggett C.M."/>
            <person name="Haas B.J."/>
            <person name="Inman J.M."/>
            <person name="Kent R."/>
            <person name="Lemieux S."/>
            <person name="Malavazi I."/>
            <person name="Orvis J."/>
            <person name="Roemer T."/>
            <person name="Ronning C.M."/>
            <person name="Sundaram J.P."/>
            <person name="Sutton G."/>
            <person name="Turner G."/>
            <person name="Venter J.C."/>
            <person name="White O.R."/>
            <person name="Whitty B.R."/>
            <person name="Youngman P."/>
            <person name="Wolfe K.H."/>
            <person name="Goldman G.H."/>
            <person name="Wortman J.R."/>
            <person name="Jiang B."/>
            <person name="Denning D.W."/>
            <person name="Nierman W.C."/>
        </authorList>
    </citation>
    <scope>NUCLEOTIDE SEQUENCE [LARGE SCALE GENOMIC DNA]</scope>
    <source>
        <strain evidence="2">ATCC 1007 / CBS 513.65 / DSM 816 / NCTC 3887 / NRRL 1</strain>
    </source>
</reference>
<dbReference type="OrthoDB" id="194386at2759"/>
<proteinExistence type="predicted"/>